<accession>A0A182NPR9</accession>
<dbReference type="GO" id="GO:0003677">
    <property type="term" value="F:DNA binding"/>
    <property type="evidence" value="ECO:0007669"/>
    <property type="project" value="UniProtKB-KW"/>
</dbReference>
<feature type="region of interest" description="Disordered" evidence="7">
    <location>
        <begin position="158"/>
        <end position="249"/>
    </location>
</feature>
<keyword evidence="6" id="KW-0539">Nucleus</keyword>
<comment type="subcellular location">
    <subcellularLocation>
        <location evidence="1">Nucleus</location>
    </subcellularLocation>
</comment>
<feature type="region of interest" description="Disordered" evidence="7">
    <location>
        <begin position="438"/>
        <end position="559"/>
    </location>
</feature>
<dbReference type="Gene3D" id="2.30.31.10">
    <property type="entry name" value="Transcriptional Coactivator Pc4, Chain A"/>
    <property type="match status" value="1"/>
</dbReference>
<dbReference type="PANTHER" id="PTHR13215">
    <property type="entry name" value="RNA POLYMERASE II TRANSCRIPTIONAL COACTIVATOR"/>
    <property type="match status" value="1"/>
</dbReference>
<dbReference type="Proteomes" id="UP000075884">
    <property type="component" value="Unassembled WGS sequence"/>
</dbReference>
<sequence>MASSNVKLPDLIDKWIEVQKKRPDLERAKPLDIDAINLTLLLKSMGLRLQYLDFEADKSNTDNLTITVKCNRSGMRADLSYELLRCSCPEKNDQESSFWEVQATGPKVFSKFKNNTSSNLLPDVSESCALVSKAMLSNLLDFYETSIRQVKEEKEQAMLHSPLKSPRPKVSVISPGLTMKTPFSTPPAEGKCFSRVETAAVESDAKPAVQRETTGTAAEQQPEHLVSTQRANEEQAEAKSNTSAESVGINNKTHELVGSDHHHNKPVVDAVLSSAHTSVADDHAFEAMKTLVTSSPNENQPAHDTAGLLHDRDQNVINYLQQARSQIDMALLLMQINTTQDMTHTITPQHASTVSRKSLVMGSNCPTPKFAQPLRSSSLLSIERRRPPVDAGTGTGKKKLSATSALAFTPRLSLGSSVGRADTPRPSMAQVKSVAALRKAPSMPTTGGSSLVAQPATGSLKKPATGSIAALTQSQRKLLPPGTPTGTGRTIPKPPTSGRPMTAGGAGLIRRSSSASYIQKKYMPKTKKPVTSDTSDSGPDDREPVVKKAKPTGASNSSGEHVFELGKMRKVTVSEFKGKTYVNIREFYEKDGKDLPSKKGISLPVDQWKKLLGLADDVNNALKQF</sequence>
<dbReference type="InterPro" id="IPR045125">
    <property type="entry name" value="Sub1/Tcp4-like"/>
</dbReference>
<feature type="compositionally biased region" description="Polar residues" evidence="7">
    <location>
        <begin position="443"/>
        <end position="452"/>
    </location>
</feature>
<evidence type="ECO:0000313" key="9">
    <source>
        <dbReference type="EnsemblMetazoa" id="ADIR009654-PA"/>
    </source>
</evidence>
<protein>
    <recommendedName>
        <fullName evidence="8">Transcriptional coactivator p15 (PC4) C-terminal domain-containing protein</fullName>
    </recommendedName>
</protein>
<keyword evidence="5" id="KW-0804">Transcription</keyword>
<evidence type="ECO:0000256" key="1">
    <source>
        <dbReference type="ARBA" id="ARBA00004123"/>
    </source>
</evidence>
<dbReference type="GO" id="GO:0005634">
    <property type="term" value="C:nucleus"/>
    <property type="evidence" value="ECO:0007669"/>
    <property type="project" value="UniProtKB-SubCell"/>
</dbReference>
<evidence type="ECO:0000256" key="7">
    <source>
        <dbReference type="SAM" id="MobiDB-lite"/>
    </source>
</evidence>
<dbReference type="VEuPathDB" id="VectorBase:ADIR009654"/>
<dbReference type="Pfam" id="PF02229">
    <property type="entry name" value="PC4"/>
    <property type="match status" value="1"/>
</dbReference>
<keyword evidence="3" id="KW-0805">Transcription regulation</keyword>
<evidence type="ECO:0000256" key="4">
    <source>
        <dbReference type="ARBA" id="ARBA00023125"/>
    </source>
</evidence>
<evidence type="ECO:0000259" key="8">
    <source>
        <dbReference type="Pfam" id="PF02229"/>
    </source>
</evidence>
<dbReference type="GO" id="GO:0003713">
    <property type="term" value="F:transcription coactivator activity"/>
    <property type="evidence" value="ECO:0007669"/>
    <property type="project" value="InterPro"/>
</dbReference>
<evidence type="ECO:0000256" key="6">
    <source>
        <dbReference type="ARBA" id="ARBA00023242"/>
    </source>
</evidence>
<comment type="similarity">
    <text evidence="2">Belongs to the transcriptional coactivator PC4 family.</text>
</comment>
<dbReference type="InterPro" id="IPR003173">
    <property type="entry name" value="PC4_C"/>
</dbReference>
<dbReference type="InterPro" id="IPR009044">
    <property type="entry name" value="ssDNA-bd_transcriptional_reg"/>
</dbReference>
<evidence type="ECO:0000256" key="3">
    <source>
        <dbReference type="ARBA" id="ARBA00023015"/>
    </source>
</evidence>
<dbReference type="SUPFAM" id="SSF54447">
    <property type="entry name" value="ssDNA-binding transcriptional regulator domain"/>
    <property type="match status" value="1"/>
</dbReference>
<dbReference type="AlphaFoldDB" id="A0A182NPR9"/>
<feature type="compositionally biased region" description="Polar residues" evidence="7">
    <location>
        <begin position="238"/>
        <end position="249"/>
    </location>
</feature>
<evidence type="ECO:0000256" key="5">
    <source>
        <dbReference type="ARBA" id="ARBA00023163"/>
    </source>
</evidence>
<dbReference type="STRING" id="7168.A0A182NPR9"/>
<evidence type="ECO:0000256" key="2">
    <source>
        <dbReference type="ARBA" id="ARBA00009001"/>
    </source>
</evidence>
<keyword evidence="4" id="KW-0238">DNA-binding</keyword>
<evidence type="ECO:0000313" key="10">
    <source>
        <dbReference type="Proteomes" id="UP000075884"/>
    </source>
</evidence>
<keyword evidence="10" id="KW-1185">Reference proteome</keyword>
<name>A0A182NPR9_9DIPT</name>
<organism evidence="9 10">
    <name type="scientific">Anopheles dirus</name>
    <dbReference type="NCBI Taxonomy" id="7168"/>
    <lineage>
        <taxon>Eukaryota</taxon>
        <taxon>Metazoa</taxon>
        <taxon>Ecdysozoa</taxon>
        <taxon>Arthropoda</taxon>
        <taxon>Hexapoda</taxon>
        <taxon>Insecta</taxon>
        <taxon>Pterygota</taxon>
        <taxon>Neoptera</taxon>
        <taxon>Endopterygota</taxon>
        <taxon>Diptera</taxon>
        <taxon>Nematocera</taxon>
        <taxon>Culicoidea</taxon>
        <taxon>Culicidae</taxon>
        <taxon>Anophelinae</taxon>
        <taxon>Anopheles</taxon>
    </lineage>
</organism>
<dbReference type="EnsemblMetazoa" id="ADIR009654-RA">
    <property type="protein sequence ID" value="ADIR009654-PA"/>
    <property type="gene ID" value="ADIR009654"/>
</dbReference>
<reference evidence="10" key="1">
    <citation type="submission" date="2013-03" db="EMBL/GenBank/DDBJ databases">
        <title>The Genome Sequence of Anopheles dirus WRAIR2.</title>
        <authorList>
            <consortium name="The Broad Institute Genomics Platform"/>
            <person name="Neafsey D.E."/>
            <person name="Walton C."/>
            <person name="Walker B."/>
            <person name="Young S.K."/>
            <person name="Zeng Q."/>
            <person name="Gargeya S."/>
            <person name="Fitzgerald M."/>
            <person name="Haas B."/>
            <person name="Abouelleil A."/>
            <person name="Allen A.W."/>
            <person name="Alvarado L."/>
            <person name="Arachchi H.M."/>
            <person name="Berlin A.M."/>
            <person name="Chapman S.B."/>
            <person name="Gainer-Dewar J."/>
            <person name="Goldberg J."/>
            <person name="Griggs A."/>
            <person name="Gujja S."/>
            <person name="Hansen M."/>
            <person name="Howarth C."/>
            <person name="Imamovic A."/>
            <person name="Ireland A."/>
            <person name="Larimer J."/>
            <person name="McCowan C."/>
            <person name="Murphy C."/>
            <person name="Pearson M."/>
            <person name="Poon T.W."/>
            <person name="Priest M."/>
            <person name="Roberts A."/>
            <person name="Saif S."/>
            <person name="Shea T."/>
            <person name="Sisk P."/>
            <person name="Sykes S."/>
            <person name="Wortman J."/>
            <person name="Nusbaum C."/>
            <person name="Birren B."/>
        </authorList>
    </citation>
    <scope>NUCLEOTIDE SEQUENCE [LARGE SCALE GENOMIC DNA]</scope>
    <source>
        <strain evidence="10">WRAIR2</strain>
    </source>
</reference>
<reference evidence="9" key="2">
    <citation type="submission" date="2020-05" db="UniProtKB">
        <authorList>
            <consortium name="EnsemblMetazoa"/>
        </authorList>
    </citation>
    <scope>IDENTIFICATION</scope>
    <source>
        <strain evidence="9">WRAIR2</strain>
    </source>
</reference>
<proteinExistence type="inferred from homology"/>
<feature type="domain" description="Transcriptional coactivator p15 (PC4) C-terminal" evidence="8">
    <location>
        <begin position="563"/>
        <end position="612"/>
    </location>
</feature>
<dbReference type="GO" id="GO:0060261">
    <property type="term" value="P:positive regulation of transcription initiation by RNA polymerase II"/>
    <property type="evidence" value="ECO:0007669"/>
    <property type="project" value="InterPro"/>
</dbReference>